<evidence type="ECO:0000313" key="5">
    <source>
        <dbReference type="Proteomes" id="UP000001661"/>
    </source>
</evidence>
<keyword evidence="5" id="KW-1185">Reference proteome</keyword>
<organism evidence="4 5">
    <name type="scientific">Acetohalobium arabaticum (strain ATCC 49924 / DSM 5501 / Z-7288)</name>
    <dbReference type="NCBI Taxonomy" id="574087"/>
    <lineage>
        <taxon>Bacteria</taxon>
        <taxon>Bacillati</taxon>
        <taxon>Bacillota</taxon>
        <taxon>Clostridia</taxon>
        <taxon>Halanaerobiales</taxon>
        <taxon>Halobacteroidaceae</taxon>
        <taxon>Acetohalobium</taxon>
    </lineage>
</organism>
<dbReference type="OrthoDB" id="9798371at2"/>
<name>D9QUP0_ACEAZ</name>
<dbReference type="InterPro" id="IPR002678">
    <property type="entry name" value="DUF34/NIF3"/>
</dbReference>
<dbReference type="Pfam" id="PF01784">
    <property type="entry name" value="DUF34_NIF3"/>
    <property type="match status" value="1"/>
</dbReference>
<evidence type="ECO:0000256" key="3">
    <source>
        <dbReference type="SAM" id="Coils"/>
    </source>
</evidence>
<evidence type="ECO:0000256" key="2">
    <source>
        <dbReference type="ARBA" id="ARBA00022112"/>
    </source>
</evidence>
<evidence type="ECO:0000256" key="1">
    <source>
        <dbReference type="ARBA" id="ARBA00006964"/>
    </source>
</evidence>
<dbReference type="STRING" id="574087.Acear_0402"/>
<protein>
    <recommendedName>
        <fullName evidence="2">GTP cyclohydrolase 1 type 2 homolog</fullName>
    </recommendedName>
</protein>
<dbReference type="AlphaFoldDB" id="D9QUP0"/>
<dbReference type="KEGG" id="aar:Acear_0402"/>
<dbReference type="InterPro" id="IPR036069">
    <property type="entry name" value="DUF34/NIF3_sf"/>
</dbReference>
<comment type="similarity">
    <text evidence="1">Belongs to the GTP cyclohydrolase I type 2/NIF3 family.</text>
</comment>
<feature type="coiled-coil region" evidence="3">
    <location>
        <begin position="22"/>
        <end position="49"/>
    </location>
</feature>
<gene>
    <name evidence="4" type="ordered locus">Acear_0402</name>
</gene>
<dbReference type="EMBL" id="CP002105">
    <property type="protein sequence ID" value="ADL11949.1"/>
    <property type="molecule type" value="Genomic_DNA"/>
</dbReference>
<dbReference type="SUPFAM" id="SSF102705">
    <property type="entry name" value="NIF3 (NGG1p interacting factor 3)-like"/>
    <property type="match status" value="1"/>
</dbReference>
<dbReference type="RefSeq" id="WP_013277395.1">
    <property type="nucleotide sequence ID" value="NC_014378.1"/>
</dbReference>
<sequence length="317" mass="35702">MELEKIYELALELGIEADPRGKEEVERKLKEIREEYDEMDEEEKGEFDEAKLENPYSDTRILYGDQAREVESILVGIDIDVSEVLIADRLTEKGRNIDLVMSHHPEGKALAALHQVMHMQEDILYEHGVPINVAEDIMAERIQEVERRLMPVNHNKTRDAARIFDIPLLSVHTPADNLVTEYLQSKIDKEKPDKVENVVQLLKEIPEYKEAVTEKAGPKVVVGSEDRRAGKVVVDMTGGTSGSKEAFKNLSQAGVGTLVCMHIGEEHRKKAEENHINVVIAGHMASDSIGLNLFLDRLEEKGIEIIPCSGLIRVVRN</sequence>
<keyword evidence="3" id="KW-0175">Coiled coil</keyword>
<reference evidence="4 5" key="1">
    <citation type="journal article" date="2010" name="Stand. Genomic Sci.">
        <title>Complete genome sequence of Acetohalobium arabaticum type strain (Z-7288).</title>
        <authorList>
            <person name="Sikorski J."/>
            <person name="Lapidus A."/>
            <person name="Chertkov O."/>
            <person name="Lucas S."/>
            <person name="Copeland A."/>
            <person name="Glavina Del Rio T."/>
            <person name="Nolan M."/>
            <person name="Tice H."/>
            <person name="Cheng J.F."/>
            <person name="Han C."/>
            <person name="Brambilla E."/>
            <person name="Pitluck S."/>
            <person name="Liolios K."/>
            <person name="Ivanova N."/>
            <person name="Mavromatis K."/>
            <person name="Mikhailova N."/>
            <person name="Pati A."/>
            <person name="Bruce D."/>
            <person name="Detter C."/>
            <person name="Tapia R."/>
            <person name="Goodwin L."/>
            <person name="Chen A."/>
            <person name="Palaniappan K."/>
            <person name="Land M."/>
            <person name="Hauser L."/>
            <person name="Chang Y.J."/>
            <person name="Jeffries C.D."/>
            <person name="Rohde M."/>
            <person name="Goker M."/>
            <person name="Spring S."/>
            <person name="Woyke T."/>
            <person name="Bristow J."/>
            <person name="Eisen J.A."/>
            <person name="Markowitz V."/>
            <person name="Hugenholtz P."/>
            <person name="Kyrpides N.C."/>
            <person name="Klenk H.P."/>
        </authorList>
    </citation>
    <scope>NUCLEOTIDE SEQUENCE [LARGE SCALE GENOMIC DNA]</scope>
    <source>
        <strain evidence="5">ATCC 49924 / DSM 5501 / Z-7288</strain>
    </source>
</reference>
<proteinExistence type="inferred from homology"/>
<dbReference type="eggNOG" id="COG0327">
    <property type="taxonomic scope" value="Bacteria"/>
</dbReference>
<evidence type="ECO:0000313" key="4">
    <source>
        <dbReference type="EMBL" id="ADL11949.1"/>
    </source>
</evidence>
<dbReference type="Proteomes" id="UP000001661">
    <property type="component" value="Chromosome"/>
</dbReference>
<dbReference type="HOGENOM" id="CLU_075763_0_0_9"/>
<accession>D9QUP0</accession>